<dbReference type="GO" id="GO:0008999">
    <property type="term" value="F:protein-N-terminal-alanine acetyltransferase activity"/>
    <property type="evidence" value="ECO:0007669"/>
    <property type="project" value="TreeGrafter"/>
</dbReference>
<dbReference type="Proteomes" id="UP000198605">
    <property type="component" value="Unassembled WGS sequence"/>
</dbReference>
<dbReference type="InterPro" id="IPR016181">
    <property type="entry name" value="Acyl_CoA_acyltransferase"/>
</dbReference>
<dbReference type="STRING" id="47854.GA0070603_1496"/>
<dbReference type="InterPro" id="IPR051531">
    <property type="entry name" value="N-acetyltransferase"/>
</dbReference>
<dbReference type="InterPro" id="IPR000182">
    <property type="entry name" value="GNAT_dom"/>
</dbReference>
<dbReference type="AlphaFoldDB" id="A0A1C6UFQ3"/>
<gene>
    <name evidence="5" type="ORF">GA0070603_1496</name>
</gene>
<evidence type="ECO:0000256" key="1">
    <source>
        <dbReference type="ARBA" id="ARBA00022679"/>
    </source>
</evidence>
<sequence>MSGDPGHPHVTRTRLDIGGAGDREWITVRYLRSDGRVAIRRPRPDDEAEFVAAARRSRDLHHPWLAAPNDAGQYAAYLRKIRGRDSSGYLLCDRATGEIAGYANISGIVMGALRGGYLGYAAFLPYAGTGHAGAGVRLVIEHAFTALGLHRLEANIQPGNEPSKRLAQRLGFRLEGFSPDYLFIDGAWRDHERWAITAPLAG</sequence>
<reference evidence="6" key="1">
    <citation type="submission" date="2016-06" db="EMBL/GenBank/DDBJ databases">
        <authorList>
            <person name="Varghese N."/>
            <person name="Submissions Spin"/>
        </authorList>
    </citation>
    <scope>NUCLEOTIDE SEQUENCE [LARGE SCALE GENOMIC DNA]</scope>
    <source>
        <strain evidence="6">DSM 44151</strain>
    </source>
</reference>
<keyword evidence="2" id="KW-0012">Acyltransferase</keyword>
<protein>
    <submittedName>
        <fullName evidence="5">Ribosomal-protein-alanine N-acetyltransferase</fullName>
    </submittedName>
</protein>
<dbReference type="EMBL" id="FMIB01000002">
    <property type="protein sequence ID" value="SCL52935.1"/>
    <property type="molecule type" value="Genomic_DNA"/>
</dbReference>
<evidence type="ECO:0000256" key="3">
    <source>
        <dbReference type="ARBA" id="ARBA00038502"/>
    </source>
</evidence>
<dbReference type="SUPFAM" id="SSF55729">
    <property type="entry name" value="Acyl-CoA N-acyltransferases (Nat)"/>
    <property type="match status" value="1"/>
</dbReference>
<dbReference type="PANTHER" id="PTHR43792:SF8">
    <property type="entry name" value="[RIBOSOMAL PROTEIN US5]-ALANINE N-ACETYLTRANSFERASE"/>
    <property type="match status" value="1"/>
</dbReference>
<dbReference type="GO" id="GO:0005737">
    <property type="term" value="C:cytoplasm"/>
    <property type="evidence" value="ECO:0007669"/>
    <property type="project" value="TreeGrafter"/>
</dbReference>
<dbReference type="PROSITE" id="PS51186">
    <property type="entry name" value="GNAT"/>
    <property type="match status" value="1"/>
</dbReference>
<dbReference type="Pfam" id="PF13302">
    <property type="entry name" value="Acetyltransf_3"/>
    <property type="match status" value="1"/>
</dbReference>
<organism evidence="5 6">
    <name type="scientific">Micromonospora chersina</name>
    <dbReference type="NCBI Taxonomy" id="47854"/>
    <lineage>
        <taxon>Bacteria</taxon>
        <taxon>Bacillati</taxon>
        <taxon>Actinomycetota</taxon>
        <taxon>Actinomycetes</taxon>
        <taxon>Micromonosporales</taxon>
        <taxon>Micromonosporaceae</taxon>
        <taxon>Micromonospora</taxon>
    </lineage>
</organism>
<keyword evidence="6" id="KW-1185">Reference proteome</keyword>
<dbReference type="Gene3D" id="3.40.630.30">
    <property type="match status" value="1"/>
</dbReference>
<evidence type="ECO:0000313" key="6">
    <source>
        <dbReference type="Proteomes" id="UP000198605"/>
    </source>
</evidence>
<evidence type="ECO:0000259" key="4">
    <source>
        <dbReference type="PROSITE" id="PS51186"/>
    </source>
</evidence>
<dbReference type="PANTHER" id="PTHR43792">
    <property type="entry name" value="GNAT FAMILY, PUTATIVE (AFU_ORTHOLOGUE AFUA_3G00765)-RELATED-RELATED"/>
    <property type="match status" value="1"/>
</dbReference>
<proteinExistence type="inferred from homology"/>
<feature type="domain" description="N-acetyltransferase" evidence="4">
    <location>
        <begin position="37"/>
        <end position="199"/>
    </location>
</feature>
<name>A0A1C6UFQ3_9ACTN</name>
<evidence type="ECO:0000313" key="5">
    <source>
        <dbReference type="EMBL" id="SCL52935.1"/>
    </source>
</evidence>
<keyword evidence="1 5" id="KW-0808">Transferase</keyword>
<evidence type="ECO:0000256" key="2">
    <source>
        <dbReference type="ARBA" id="ARBA00023315"/>
    </source>
</evidence>
<accession>A0A1C6UFQ3</accession>
<comment type="similarity">
    <text evidence="3">Belongs to the acetyltransferase family. RimJ subfamily.</text>
</comment>